<name>A0A7X4GKV1_9SPHN</name>
<dbReference type="FunFam" id="3.30.70.270:FF:000001">
    <property type="entry name" value="Diguanylate cyclase domain protein"/>
    <property type="match status" value="1"/>
</dbReference>
<proteinExistence type="predicted"/>
<dbReference type="NCBIfam" id="TIGR00254">
    <property type="entry name" value="GGDEF"/>
    <property type="match status" value="1"/>
</dbReference>
<protein>
    <submittedName>
        <fullName evidence="4">EAL domain-containing protein</fullName>
    </submittedName>
</protein>
<evidence type="ECO:0000313" key="4">
    <source>
        <dbReference type="EMBL" id="MYM00101.1"/>
    </source>
</evidence>
<keyword evidence="5" id="KW-1185">Reference proteome</keyword>
<dbReference type="PROSITE" id="PS51257">
    <property type="entry name" value="PROKAR_LIPOPROTEIN"/>
    <property type="match status" value="1"/>
</dbReference>
<evidence type="ECO:0000259" key="2">
    <source>
        <dbReference type="PROSITE" id="PS50883"/>
    </source>
</evidence>
<dbReference type="SMART" id="SM00052">
    <property type="entry name" value="EAL"/>
    <property type="match status" value="1"/>
</dbReference>
<keyword evidence="1" id="KW-0812">Transmembrane</keyword>
<dbReference type="EMBL" id="WVTD01000028">
    <property type="protein sequence ID" value="MYM00101.1"/>
    <property type="molecule type" value="Genomic_DNA"/>
</dbReference>
<dbReference type="SUPFAM" id="SSF55073">
    <property type="entry name" value="Nucleotide cyclase"/>
    <property type="match status" value="1"/>
</dbReference>
<dbReference type="InterPro" id="IPR043128">
    <property type="entry name" value="Rev_trsase/Diguanyl_cyclase"/>
</dbReference>
<dbReference type="PANTHER" id="PTHR44757:SF2">
    <property type="entry name" value="BIOFILM ARCHITECTURE MAINTENANCE PROTEIN MBAA"/>
    <property type="match status" value="1"/>
</dbReference>
<reference evidence="4 5" key="1">
    <citation type="submission" date="2019-12" db="EMBL/GenBank/DDBJ databases">
        <authorList>
            <person name="Feng G."/>
            <person name="Zhu H."/>
        </authorList>
    </citation>
    <scope>NUCLEOTIDE SEQUENCE [LARGE SCALE GENOMIC DNA]</scope>
    <source>
        <strain evidence="4 5">FGD1</strain>
    </source>
</reference>
<dbReference type="CDD" id="cd01949">
    <property type="entry name" value="GGDEF"/>
    <property type="match status" value="1"/>
</dbReference>
<keyword evidence="1" id="KW-1133">Transmembrane helix</keyword>
<dbReference type="RefSeq" id="WP_160987373.1">
    <property type="nucleotide sequence ID" value="NZ_WVTD01000028.1"/>
</dbReference>
<dbReference type="InterPro" id="IPR052155">
    <property type="entry name" value="Biofilm_reg_signaling"/>
</dbReference>
<dbReference type="PANTHER" id="PTHR44757">
    <property type="entry name" value="DIGUANYLATE CYCLASE DGCP"/>
    <property type="match status" value="1"/>
</dbReference>
<evidence type="ECO:0000313" key="5">
    <source>
        <dbReference type="Proteomes" id="UP000465810"/>
    </source>
</evidence>
<dbReference type="InterPro" id="IPR029787">
    <property type="entry name" value="Nucleotide_cyclase"/>
</dbReference>
<dbReference type="InterPro" id="IPR000160">
    <property type="entry name" value="GGDEF_dom"/>
</dbReference>
<dbReference type="Gene3D" id="3.30.70.270">
    <property type="match status" value="1"/>
</dbReference>
<evidence type="ECO:0000256" key="1">
    <source>
        <dbReference type="SAM" id="Phobius"/>
    </source>
</evidence>
<sequence length="756" mass="82565">MGTRTRTPADYRRYFRRNVVAPVAALACVVVAAVTIGIFWASSASNDAALRRQTRVARLALSSSADQIAYEQQTVATWEQLPPHLAQEKADQAWLDAEIGRWLSDMFRHDMTFILDSEGRPIYAFEGGRPASPQRFLQIARAVRPMVRSVTQPGQTGTLPQQAVSQKRSTVLTRASTVFDSDALQVAGRPAAVSVMRIASPGASPSDRSEGKWPVMVSVRFLDGGFLEQLSAWHLLHDLRYSSRRDTRDGETAVEFKDEEGRSIGYFFWKPELPGRLIVRSLGPGSALLVVAMLAAMAALCRSLWQSGRKLSVTVLDLQASEAQAQHLAFHDVLTGLANRALFQDRLDQALARTRRGESCAVLALDLDRFKQVNDTLGHAAGDTLIRDFAERLSKIVREIDTVARIGGDEFCILMCGIDDARSVEQACERVLATVKHPFALVGNEVFVGVSIGVAIAPDAGTDRGELLRKADIALYGAKSQGRDCYRIFAPAMDESVKLRGQIEEELRRAIAGGTELQVHYQPEVEAGTGRVLGLEALLRWEHPSRGSIPPQQFIPIAEETGLIVQLGEWVLSQACRVAAQWPDIFVAVNLSAVQFRSQDLVGRFLLIAAEAGCDPRQIELEITESVLLAEDVGAATVLENLRQAGFRIALDDFGTGYSSLSYLRRYKVDKIKIDRSFTHNLGLDGEAAAIVTSVITLGHAMGLTVTAEGVENHQQMELLAAAGCNELQGFLFAHAVPETSLTNLFPEAGAPRNAA</sequence>
<accession>A0A7X4GKV1</accession>
<dbReference type="InterPro" id="IPR007892">
    <property type="entry name" value="CHASE4"/>
</dbReference>
<dbReference type="PROSITE" id="PS50883">
    <property type="entry name" value="EAL"/>
    <property type="match status" value="1"/>
</dbReference>
<comment type="caution">
    <text evidence="4">The sequence shown here is derived from an EMBL/GenBank/DDBJ whole genome shotgun (WGS) entry which is preliminary data.</text>
</comment>
<gene>
    <name evidence="4" type="ORF">GR702_20295</name>
</gene>
<dbReference type="SMART" id="SM00267">
    <property type="entry name" value="GGDEF"/>
    <property type="match status" value="1"/>
</dbReference>
<dbReference type="Proteomes" id="UP000465810">
    <property type="component" value="Unassembled WGS sequence"/>
</dbReference>
<feature type="transmembrane region" description="Helical" evidence="1">
    <location>
        <begin position="20"/>
        <end position="42"/>
    </location>
</feature>
<evidence type="ECO:0000259" key="3">
    <source>
        <dbReference type="PROSITE" id="PS50887"/>
    </source>
</evidence>
<dbReference type="PROSITE" id="PS50887">
    <property type="entry name" value="GGDEF"/>
    <property type="match status" value="1"/>
</dbReference>
<dbReference type="InterPro" id="IPR035919">
    <property type="entry name" value="EAL_sf"/>
</dbReference>
<dbReference type="Pfam" id="PF00990">
    <property type="entry name" value="GGDEF"/>
    <property type="match status" value="1"/>
</dbReference>
<feature type="domain" description="GGDEF" evidence="3">
    <location>
        <begin position="358"/>
        <end position="491"/>
    </location>
</feature>
<dbReference type="GO" id="GO:0003824">
    <property type="term" value="F:catalytic activity"/>
    <property type="evidence" value="ECO:0007669"/>
    <property type="project" value="UniProtKB-ARBA"/>
</dbReference>
<dbReference type="Pfam" id="PF00563">
    <property type="entry name" value="EAL"/>
    <property type="match status" value="1"/>
</dbReference>
<organism evidence="4 5">
    <name type="scientific">Novosphingobium silvae</name>
    <dbReference type="NCBI Taxonomy" id="2692619"/>
    <lineage>
        <taxon>Bacteria</taxon>
        <taxon>Pseudomonadati</taxon>
        <taxon>Pseudomonadota</taxon>
        <taxon>Alphaproteobacteria</taxon>
        <taxon>Sphingomonadales</taxon>
        <taxon>Sphingomonadaceae</taxon>
        <taxon>Novosphingobium</taxon>
    </lineage>
</organism>
<dbReference type="Pfam" id="PF05228">
    <property type="entry name" value="CHASE4"/>
    <property type="match status" value="1"/>
</dbReference>
<dbReference type="InterPro" id="IPR001633">
    <property type="entry name" value="EAL_dom"/>
</dbReference>
<dbReference type="Gene3D" id="3.20.20.450">
    <property type="entry name" value="EAL domain"/>
    <property type="match status" value="1"/>
</dbReference>
<dbReference type="CDD" id="cd01948">
    <property type="entry name" value="EAL"/>
    <property type="match status" value="1"/>
</dbReference>
<dbReference type="AlphaFoldDB" id="A0A7X4GKV1"/>
<feature type="domain" description="EAL" evidence="2">
    <location>
        <begin position="500"/>
        <end position="750"/>
    </location>
</feature>
<dbReference type="SUPFAM" id="SSF141868">
    <property type="entry name" value="EAL domain-like"/>
    <property type="match status" value="1"/>
</dbReference>
<keyword evidence="1" id="KW-0472">Membrane</keyword>